<name>A0A0F6QV43_9CORY</name>
<gene>
    <name evidence="1" type="ORF">UL81_00780</name>
</gene>
<dbReference type="Proteomes" id="UP000033566">
    <property type="component" value="Chromosome"/>
</dbReference>
<dbReference type="HOGENOM" id="CLU_2166744_0_0_11"/>
<accession>A0A0F6QV43</accession>
<sequence>MDSYPAYDYAHDPDSLDYLYDFFDEDLADRVRAGREFVPEGLEDVLGDNTLEDYVWLWVKEPGPNGFRQYLRDGGFDDIDIKHAFLDCRTEWSMNTLPQLEWLAEDGYEPPEIP</sequence>
<reference evidence="1 2" key="1">
    <citation type="journal article" date="2015" name="Genome Announc.">
        <title>Complete Genome Sequence of Corynebacterium camporealensis DSM 44610, Isolated from the Milk of a Manchega Sheep with Subclinical Mastitis.</title>
        <authorList>
            <person name="Ruckert C."/>
            <person name="Albersmeier A."/>
            <person name="Winkler A."/>
            <person name="Tauch A."/>
        </authorList>
    </citation>
    <scope>NUCLEOTIDE SEQUENCE [LARGE SCALE GENOMIC DNA]</scope>
    <source>
        <strain evidence="1 2">DSM 44610</strain>
    </source>
</reference>
<evidence type="ECO:0000313" key="2">
    <source>
        <dbReference type="Proteomes" id="UP000033566"/>
    </source>
</evidence>
<dbReference type="OrthoDB" id="4412866at2"/>
<dbReference type="PATRIC" id="fig|161896.4.peg.153"/>
<evidence type="ECO:0000313" key="1">
    <source>
        <dbReference type="EMBL" id="AKE38145.1"/>
    </source>
</evidence>
<organism evidence="1 2">
    <name type="scientific">Corynebacterium camporealensis</name>
    <dbReference type="NCBI Taxonomy" id="161896"/>
    <lineage>
        <taxon>Bacteria</taxon>
        <taxon>Bacillati</taxon>
        <taxon>Actinomycetota</taxon>
        <taxon>Actinomycetes</taxon>
        <taxon>Mycobacteriales</taxon>
        <taxon>Corynebacteriaceae</taxon>
        <taxon>Corynebacterium</taxon>
    </lineage>
</organism>
<proteinExistence type="predicted"/>
<keyword evidence="2" id="KW-1185">Reference proteome</keyword>
<dbReference type="STRING" id="161896.UL81_00780"/>
<dbReference type="AlphaFoldDB" id="A0A0F6QV43"/>
<dbReference type="RefSeq" id="WP_035105990.1">
    <property type="nucleotide sequence ID" value="NZ_CP011311.1"/>
</dbReference>
<dbReference type="EMBL" id="CP011311">
    <property type="protein sequence ID" value="AKE38145.1"/>
    <property type="molecule type" value="Genomic_DNA"/>
</dbReference>
<protein>
    <submittedName>
        <fullName evidence="1">Uncharacterized protein</fullName>
    </submittedName>
</protein>
<dbReference type="KEGG" id="ccj:UL81_00780"/>